<evidence type="ECO:0000256" key="1">
    <source>
        <dbReference type="SAM" id="MobiDB-lite"/>
    </source>
</evidence>
<dbReference type="EMBL" id="JALPTH010000035">
    <property type="protein sequence ID" value="MCK8681104.1"/>
    <property type="molecule type" value="Genomic_DNA"/>
</dbReference>
<dbReference type="PANTHER" id="PTHR43162">
    <property type="match status" value="1"/>
</dbReference>
<reference evidence="3 4" key="1">
    <citation type="submission" date="2022-04" db="EMBL/GenBank/DDBJ databases">
        <title>Streptomyces sp. nov. LCR6-01 isolated from Lichen of Dirinaria sp.</title>
        <authorList>
            <person name="Kanchanasin P."/>
            <person name="Tanasupawat S."/>
            <person name="Phongsopitanun W."/>
        </authorList>
    </citation>
    <scope>NUCLEOTIDE SEQUENCE [LARGE SCALE GENOMIC DNA]</scope>
    <source>
        <strain evidence="3 4">LCR6-01</strain>
    </source>
</reference>
<evidence type="ECO:0000313" key="3">
    <source>
        <dbReference type="EMBL" id="MCK8681104.1"/>
    </source>
</evidence>
<dbReference type="InterPro" id="IPR051604">
    <property type="entry name" value="Ergot_Alk_Oxidoreductase"/>
</dbReference>
<gene>
    <name evidence="3" type="ORF">M1O15_27670</name>
</gene>
<dbReference type="InterPro" id="IPR016040">
    <property type="entry name" value="NAD(P)-bd_dom"/>
</dbReference>
<dbReference type="SUPFAM" id="SSF51735">
    <property type="entry name" value="NAD(P)-binding Rossmann-fold domains"/>
    <property type="match status" value="1"/>
</dbReference>
<feature type="region of interest" description="Disordered" evidence="1">
    <location>
        <begin position="34"/>
        <end position="55"/>
    </location>
</feature>
<dbReference type="PANTHER" id="PTHR43162:SF1">
    <property type="entry name" value="PRESTALK A DIFFERENTIATION PROTEIN A"/>
    <property type="match status" value="1"/>
</dbReference>
<evidence type="ECO:0000259" key="2">
    <source>
        <dbReference type="Pfam" id="PF13460"/>
    </source>
</evidence>
<dbReference type="Pfam" id="PF13460">
    <property type="entry name" value="NAD_binding_10"/>
    <property type="match status" value="1"/>
</dbReference>
<dbReference type="Gene3D" id="3.90.25.10">
    <property type="entry name" value="UDP-galactose 4-epimerase, domain 1"/>
    <property type="match status" value="1"/>
</dbReference>
<organism evidence="3 4">
    <name type="scientific">Streptomyces lichenis</name>
    <dbReference type="NCBI Taxonomy" id="2306967"/>
    <lineage>
        <taxon>Bacteria</taxon>
        <taxon>Bacillati</taxon>
        <taxon>Actinomycetota</taxon>
        <taxon>Actinomycetes</taxon>
        <taxon>Kitasatosporales</taxon>
        <taxon>Streptomycetaceae</taxon>
        <taxon>Streptomyces</taxon>
    </lineage>
</organism>
<protein>
    <submittedName>
        <fullName evidence="3">NAD(P)H-binding protein</fullName>
    </submittedName>
</protein>
<dbReference type="InterPro" id="IPR036291">
    <property type="entry name" value="NAD(P)-bd_dom_sf"/>
</dbReference>
<evidence type="ECO:0000313" key="4">
    <source>
        <dbReference type="Proteomes" id="UP001522868"/>
    </source>
</evidence>
<sequence length="289" mass="30537">MPHPGTILVIGATGTTGSRLVRRLVDTGHPVRAAARRPRPAVGAESASFDWNDPDTHRPALDGTAAVYLIPPPGTLDPVPVMLPFLDLARRAGVRRAVLLSSSQVESGGPGAGGVHRVLPELFPEWAVLRPSWFMQNLTGQHQHAEAIRRDGLLVTATGGGRVAFVDADDIAAVAAHALTDPVPHNTDRVLTGPRPLSYAEAAAVLSEATGRPVRHRPVTVAEMTARYAPFMPEEFAAMLAGLDGAIAEGAEDRVTEEVERVTGRPPRSFEEHVRAAVAAGERTATAAS</sequence>
<proteinExistence type="predicted"/>
<dbReference type="Gene3D" id="3.40.50.720">
    <property type="entry name" value="NAD(P)-binding Rossmann-like Domain"/>
    <property type="match status" value="1"/>
</dbReference>
<dbReference type="RefSeq" id="WP_248636934.1">
    <property type="nucleotide sequence ID" value="NZ_JALPTH010000035.1"/>
</dbReference>
<accession>A0ABT0IIF5</accession>
<comment type="caution">
    <text evidence="3">The sequence shown here is derived from an EMBL/GenBank/DDBJ whole genome shotgun (WGS) entry which is preliminary data.</text>
</comment>
<dbReference type="Proteomes" id="UP001522868">
    <property type="component" value="Unassembled WGS sequence"/>
</dbReference>
<feature type="domain" description="NAD(P)-binding" evidence="2">
    <location>
        <begin position="11"/>
        <end position="153"/>
    </location>
</feature>
<name>A0ABT0IIF5_9ACTN</name>
<keyword evidence="4" id="KW-1185">Reference proteome</keyword>